<organism evidence="2 3">
    <name type="scientific">Aminipila terrae</name>
    <dbReference type="NCBI Taxonomy" id="2697030"/>
    <lineage>
        <taxon>Bacteria</taxon>
        <taxon>Bacillati</taxon>
        <taxon>Bacillota</taxon>
        <taxon>Clostridia</taxon>
        <taxon>Peptostreptococcales</taxon>
        <taxon>Anaerovoracaceae</taxon>
        <taxon>Aminipila</taxon>
    </lineage>
</organism>
<reference evidence="2 3" key="1">
    <citation type="submission" date="2020-01" db="EMBL/GenBank/DDBJ databases">
        <title>Genomic analysis of Aminipila sp. CBA3637.</title>
        <authorList>
            <person name="Kim Y.B."/>
            <person name="Roh S.W."/>
        </authorList>
    </citation>
    <scope>NUCLEOTIDE SEQUENCE [LARGE SCALE GENOMIC DNA]</scope>
    <source>
        <strain evidence="2 3">CBA3637</strain>
    </source>
</reference>
<dbReference type="KEGG" id="amic:Ami3637_00805"/>
<proteinExistence type="predicted"/>
<name>A0A6P1MGH6_9FIRM</name>
<feature type="chain" id="PRO_5026667701" evidence="1">
    <location>
        <begin position="25"/>
        <end position="218"/>
    </location>
</feature>
<feature type="signal peptide" evidence="1">
    <location>
        <begin position="1"/>
        <end position="24"/>
    </location>
</feature>
<keyword evidence="1" id="KW-0732">Signal</keyword>
<evidence type="ECO:0000256" key="1">
    <source>
        <dbReference type="SAM" id="SignalP"/>
    </source>
</evidence>
<dbReference type="AlphaFoldDB" id="A0A6P1MGH6"/>
<dbReference type="RefSeq" id="WP_162360894.1">
    <property type="nucleotide sequence ID" value="NZ_CP047591.1"/>
</dbReference>
<keyword evidence="3" id="KW-1185">Reference proteome</keyword>
<dbReference type="EMBL" id="CP047591">
    <property type="protein sequence ID" value="QHI71118.1"/>
    <property type="molecule type" value="Genomic_DNA"/>
</dbReference>
<protein>
    <submittedName>
        <fullName evidence="2">Uncharacterized protein</fullName>
    </submittedName>
</protein>
<dbReference type="Proteomes" id="UP000463883">
    <property type="component" value="Chromosome"/>
</dbReference>
<sequence>MRKKTKMLFIIAGVLALTCGTALAAQVFYPGVDSAQRVGSEVRMSAMKLMDKDTTEYGFDRADGNENQNNLVAIVLDEKISSDYFLYRMNLYEACESKNPAQDAWEEIKKEINERNFAKEHNILPSQEEIIESTHQMREVAESTTESHEILKSLVDAMGLSEDEYWNIFKPKYETPIALIRHNVSQYCKENNLPELDNSAIEYKVIDKDFFDNLGVKY</sequence>
<gene>
    <name evidence="2" type="ORF">Ami3637_00805</name>
</gene>
<evidence type="ECO:0000313" key="3">
    <source>
        <dbReference type="Proteomes" id="UP000463883"/>
    </source>
</evidence>
<evidence type="ECO:0000313" key="2">
    <source>
        <dbReference type="EMBL" id="QHI71118.1"/>
    </source>
</evidence>
<accession>A0A6P1MGH6</accession>